<evidence type="ECO:0000313" key="3">
    <source>
        <dbReference type="Proteomes" id="UP000799772"/>
    </source>
</evidence>
<dbReference type="EMBL" id="ML978122">
    <property type="protein sequence ID" value="KAF2102583.1"/>
    <property type="molecule type" value="Genomic_DNA"/>
</dbReference>
<keyword evidence="1" id="KW-0175">Coiled coil</keyword>
<evidence type="ECO:0000313" key="2">
    <source>
        <dbReference type="EMBL" id="KAF2102583.1"/>
    </source>
</evidence>
<name>A0A9P4M9A7_9PEZI</name>
<dbReference type="AlphaFoldDB" id="A0A9P4M9A7"/>
<evidence type="ECO:0000256" key="1">
    <source>
        <dbReference type="SAM" id="Coils"/>
    </source>
</evidence>
<accession>A0A9P4M9A7</accession>
<sequence>MPSINNPSGKRNPALVIPSPFQLSLALAVVKTKPDGLALRGYIETLQVRLSARKDAAPYAEKSYVDGVAHWKALYERAETDKASLQGDNTKLQHELEKLKAEVKEIKFQGARPEKRKNAGDALPQAKRVLRSGTVAISQKPEENIANSDYGMLKDEAEGPLLLHHLFMAHKLLNDPKLDLESLALHLIQASTNIVTLLSESCQHLVDEALASQLGQHTRTQTIPDSISCLLTPVARSVTSMLHGLGQIAGKTSSLGGRRKFEGAVVYAYVAMFKGIADLVTLMSFGRATVEVVIATGGEGSKTEKNIAAGKDKQARTAQNQTLQQLSDASESLCNLLIATLSQLSPAQSIHQKLFEGWLCIILARAADCLNLLTFTRAKCNVPVKLNPIKGYEDDAAIDKAAASYEGIHIGKLLERGISLTPAFLSPQADVAKPGRRKTVNPATAKASTPASRTAIRALDKLSLSEMVKEKLQRTLMTCMFGKTKGEEEDDFFDCLQMPPCISVAGPHRNKAEKTEMYEDPEGWFKYKVWKLMGWEIIGKELDDWA</sequence>
<comment type="caution">
    <text evidence="2">The sequence shown here is derived from an EMBL/GenBank/DDBJ whole genome shotgun (WGS) entry which is preliminary data.</text>
</comment>
<proteinExistence type="predicted"/>
<dbReference type="OrthoDB" id="202825at2759"/>
<keyword evidence="3" id="KW-1185">Reference proteome</keyword>
<dbReference type="Proteomes" id="UP000799772">
    <property type="component" value="Unassembled WGS sequence"/>
</dbReference>
<reference evidence="2" key="1">
    <citation type="journal article" date="2020" name="Stud. Mycol.">
        <title>101 Dothideomycetes genomes: a test case for predicting lifestyles and emergence of pathogens.</title>
        <authorList>
            <person name="Haridas S."/>
            <person name="Albert R."/>
            <person name="Binder M."/>
            <person name="Bloem J."/>
            <person name="Labutti K."/>
            <person name="Salamov A."/>
            <person name="Andreopoulos B."/>
            <person name="Baker S."/>
            <person name="Barry K."/>
            <person name="Bills G."/>
            <person name="Bluhm B."/>
            <person name="Cannon C."/>
            <person name="Castanera R."/>
            <person name="Culley D."/>
            <person name="Daum C."/>
            <person name="Ezra D."/>
            <person name="Gonzalez J."/>
            <person name="Henrissat B."/>
            <person name="Kuo A."/>
            <person name="Liang C."/>
            <person name="Lipzen A."/>
            <person name="Lutzoni F."/>
            <person name="Magnuson J."/>
            <person name="Mondo S."/>
            <person name="Nolan M."/>
            <person name="Ohm R."/>
            <person name="Pangilinan J."/>
            <person name="Park H.-J."/>
            <person name="Ramirez L."/>
            <person name="Alfaro M."/>
            <person name="Sun H."/>
            <person name="Tritt A."/>
            <person name="Yoshinaga Y."/>
            <person name="Zwiers L.-H."/>
            <person name="Turgeon B."/>
            <person name="Goodwin S."/>
            <person name="Spatafora J."/>
            <person name="Crous P."/>
            <person name="Grigoriev I."/>
        </authorList>
    </citation>
    <scope>NUCLEOTIDE SEQUENCE</scope>
    <source>
        <strain evidence="2">CBS 133067</strain>
    </source>
</reference>
<feature type="coiled-coil region" evidence="1">
    <location>
        <begin position="75"/>
        <end position="109"/>
    </location>
</feature>
<gene>
    <name evidence="2" type="ORF">NA57DRAFT_71571</name>
</gene>
<protein>
    <submittedName>
        <fullName evidence="2">Uncharacterized protein</fullName>
    </submittedName>
</protein>
<organism evidence="2 3">
    <name type="scientific">Rhizodiscina lignyota</name>
    <dbReference type="NCBI Taxonomy" id="1504668"/>
    <lineage>
        <taxon>Eukaryota</taxon>
        <taxon>Fungi</taxon>
        <taxon>Dikarya</taxon>
        <taxon>Ascomycota</taxon>
        <taxon>Pezizomycotina</taxon>
        <taxon>Dothideomycetes</taxon>
        <taxon>Pleosporomycetidae</taxon>
        <taxon>Aulographales</taxon>
        <taxon>Rhizodiscinaceae</taxon>
        <taxon>Rhizodiscina</taxon>
    </lineage>
</organism>